<organism evidence="4 5">
    <name type="scientific">Trichonephila inaurata madagascariensis</name>
    <dbReference type="NCBI Taxonomy" id="2747483"/>
    <lineage>
        <taxon>Eukaryota</taxon>
        <taxon>Metazoa</taxon>
        <taxon>Ecdysozoa</taxon>
        <taxon>Arthropoda</taxon>
        <taxon>Chelicerata</taxon>
        <taxon>Arachnida</taxon>
        <taxon>Araneae</taxon>
        <taxon>Araneomorphae</taxon>
        <taxon>Entelegynae</taxon>
        <taxon>Araneoidea</taxon>
        <taxon>Nephilidae</taxon>
        <taxon>Trichonephila</taxon>
        <taxon>Trichonephila inaurata</taxon>
    </lineage>
</organism>
<dbReference type="SUPFAM" id="SSF53649">
    <property type="entry name" value="Alkaline phosphatase-like"/>
    <property type="match status" value="1"/>
</dbReference>
<evidence type="ECO:0000313" key="4">
    <source>
        <dbReference type="EMBL" id="GFY59696.1"/>
    </source>
</evidence>
<sequence length="146" mass="16875">MDGMNQWDMINFDGPEVRKEFVYNIYDLEYKRAAIRVGDYKLIIGYPGLPCDWLPISQQVEGIELEKSCQKSNISERGVYLFNIKDDPLEKNNLAPTEKVVLQRMKHRLDQMGRSMVPSDDPFPNFFAMRKLTRIGALVPGWCAAK</sequence>
<evidence type="ECO:0000256" key="3">
    <source>
        <dbReference type="ARBA" id="ARBA00023180"/>
    </source>
</evidence>
<proteinExistence type="predicted"/>
<dbReference type="OrthoDB" id="6148502at2759"/>
<evidence type="ECO:0000256" key="2">
    <source>
        <dbReference type="ARBA" id="ARBA00022837"/>
    </source>
</evidence>
<keyword evidence="5" id="KW-1185">Reference proteome</keyword>
<accession>A0A8X6XYF8</accession>
<dbReference type="GO" id="GO:0008484">
    <property type="term" value="F:sulfuric ester hydrolase activity"/>
    <property type="evidence" value="ECO:0007669"/>
    <property type="project" value="InterPro"/>
</dbReference>
<keyword evidence="2" id="KW-0106">Calcium</keyword>
<keyword evidence="1" id="KW-0479">Metal-binding</keyword>
<dbReference type="GO" id="GO:0046872">
    <property type="term" value="F:metal ion binding"/>
    <property type="evidence" value="ECO:0007669"/>
    <property type="project" value="UniProtKB-KW"/>
</dbReference>
<name>A0A8X6XYF8_9ARAC</name>
<dbReference type="EMBL" id="BMAV01012747">
    <property type="protein sequence ID" value="GFY59696.1"/>
    <property type="molecule type" value="Genomic_DNA"/>
</dbReference>
<comment type="caution">
    <text evidence="4">The sequence shown here is derived from an EMBL/GenBank/DDBJ whole genome shotgun (WGS) entry which is preliminary data.</text>
</comment>
<dbReference type="Proteomes" id="UP000886998">
    <property type="component" value="Unassembled WGS sequence"/>
</dbReference>
<keyword evidence="3" id="KW-0325">Glycoprotein</keyword>
<protein>
    <submittedName>
        <fullName evidence="4">Arylsulfatase B</fullName>
    </submittedName>
</protein>
<dbReference type="InterPro" id="IPR017850">
    <property type="entry name" value="Alkaline_phosphatase_core_sf"/>
</dbReference>
<reference evidence="4" key="1">
    <citation type="submission" date="2020-08" db="EMBL/GenBank/DDBJ databases">
        <title>Multicomponent nature underlies the extraordinary mechanical properties of spider dragline silk.</title>
        <authorList>
            <person name="Kono N."/>
            <person name="Nakamura H."/>
            <person name="Mori M."/>
            <person name="Yoshida Y."/>
            <person name="Ohtoshi R."/>
            <person name="Malay A.D."/>
            <person name="Moran D.A.P."/>
            <person name="Tomita M."/>
            <person name="Numata K."/>
            <person name="Arakawa K."/>
        </authorList>
    </citation>
    <scope>NUCLEOTIDE SEQUENCE</scope>
</reference>
<gene>
    <name evidence="4" type="primary">Arsb_38</name>
    <name evidence="4" type="ORF">TNIN_11901</name>
</gene>
<dbReference type="AlphaFoldDB" id="A0A8X6XYF8"/>
<dbReference type="PANTHER" id="PTHR10342">
    <property type="entry name" value="ARYLSULFATASE"/>
    <property type="match status" value="1"/>
</dbReference>
<dbReference type="InterPro" id="IPR047115">
    <property type="entry name" value="ARSB"/>
</dbReference>
<evidence type="ECO:0000256" key="1">
    <source>
        <dbReference type="ARBA" id="ARBA00022723"/>
    </source>
</evidence>
<evidence type="ECO:0000313" key="5">
    <source>
        <dbReference type="Proteomes" id="UP000886998"/>
    </source>
</evidence>
<dbReference type="Gene3D" id="3.30.1120.10">
    <property type="match status" value="1"/>
</dbReference>
<dbReference type="PANTHER" id="PTHR10342:SF273">
    <property type="entry name" value="RE14504P"/>
    <property type="match status" value="1"/>
</dbReference>